<dbReference type="OrthoDB" id="2020419at2759"/>
<keyword evidence="3" id="KW-1185">Reference proteome</keyword>
<proteinExistence type="predicted"/>
<dbReference type="Proteomes" id="UP000789706">
    <property type="component" value="Unassembled WGS sequence"/>
</dbReference>
<keyword evidence="1" id="KW-0472">Membrane</keyword>
<protein>
    <submittedName>
        <fullName evidence="2">6850_t:CDS:1</fullName>
    </submittedName>
</protein>
<sequence>MNQLINHAKYYRRRCKYSLNFKKTFLLILLGYLILKTYIGVLSYESSLKRSKIRLKTVSKLNPESKSNWLNEDLKIDLEENDLETDKNFNNDLKANAIINDLEDLQETRDSQNDILPDDILPDAIVTDSEDDLKFENPDLGINRKYCGSNECKFLFAYVVMEQETRANLHFLTFTQIALELNRIIVLTNVGDSRIRTCKPFSFDFYYNIEFLRKKFPHLKFITQDDFQLWTKERFQKPNTAHTVISVGPSFTTEILEFSESYRDNYYEHYCLDRFDLKFNEETIFKNIIINKRAYLDDIRDFVIENSQTDTEVLLYGHNLRFSLFDQSSQMEYAPHLLNAAKEVSESLHPYIAIHWRMETGNNEMMPGSTDYPLIGEKGQSSTFRNITEFHYEAMRIIKTSPILFKNWTSINVVKYLKNVNALKKFGENFDHQLEKELMGPGIQGIFDKLILLNSDYFIGGPEGCCRASSSFTRSIENGRKILIRERSNKIKNIYAQW</sequence>
<reference evidence="2" key="1">
    <citation type="submission" date="2021-06" db="EMBL/GenBank/DDBJ databases">
        <authorList>
            <person name="Kallberg Y."/>
            <person name="Tangrot J."/>
            <person name="Rosling A."/>
        </authorList>
    </citation>
    <scope>NUCLEOTIDE SEQUENCE</scope>
    <source>
        <strain evidence="2">AZ414A</strain>
    </source>
</reference>
<comment type="caution">
    <text evidence="2">The sequence shown here is derived from an EMBL/GenBank/DDBJ whole genome shotgun (WGS) entry which is preliminary data.</text>
</comment>
<feature type="transmembrane region" description="Helical" evidence="1">
    <location>
        <begin position="21"/>
        <end position="44"/>
    </location>
</feature>
<evidence type="ECO:0000256" key="1">
    <source>
        <dbReference type="SAM" id="Phobius"/>
    </source>
</evidence>
<gene>
    <name evidence="2" type="ORF">DEBURN_LOCUS1346</name>
</gene>
<dbReference type="Gene3D" id="3.40.50.11350">
    <property type="match status" value="1"/>
</dbReference>
<accession>A0A9N8V9S9</accession>
<name>A0A9N8V9S9_9GLOM</name>
<dbReference type="EMBL" id="CAJVPK010000059">
    <property type="protein sequence ID" value="CAG8439823.1"/>
    <property type="molecule type" value="Genomic_DNA"/>
</dbReference>
<evidence type="ECO:0000313" key="3">
    <source>
        <dbReference type="Proteomes" id="UP000789706"/>
    </source>
</evidence>
<dbReference type="AlphaFoldDB" id="A0A9N8V9S9"/>
<keyword evidence="1" id="KW-0812">Transmembrane</keyword>
<organism evidence="2 3">
    <name type="scientific">Diversispora eburnea</name>
    <dbReference type="NCBI Taxonomy" id="1213867"/>
    <lineage>
        <taxon>Eukaryota</taxon>
        <taxon>Fungi</taxon>
        <taxon>Fungi incertae sedis</taxon>
        <taxon>Mucoromycota</taxon>
        <taxon>Glomeromycotina</taxon>
        <taxon>Glomeromycetes</taxon>
        <taxon>Diversisporales</taxon>
        <taxon>Diversisporaceae</taxon>
        <taxon>Diversispora</taxon>
    </lineage>
</organism>
<evidence type="ECO:0000313" key="2">
    <source>
        <dbReference type="EMBL" id="CAG8439823.1"/>
    </source>
</evidence>
<keyword evidence="1" id="KW-1133">Transmembrane helix</keyword>